<protein>
    <submittedName>
        <fullName evidence="1">Uncharacterized protein</fullName>
    </submittedName>
</protein>
<name>A0A9P9YJS2_9MUSC</name>
<evidence type="ECO:0000313" key="2">
    <source>
        <dbReference type="Proteomes" id="UP001059596"/>
    </source>
</evidence>
<proteinExistence type="predicted"/>
<dbReference type="GO" id="GO:0005615">
    <property type="term" value="C:extracellular space"/>
    <property type="evidence" value="ECO:0007669"/>
    <property type="project" value="TreeGrafter"/>
</dbReference>
<dbReference type="FunFam" id="3.40.720.10:FF:000017">
    <property type="entry name" value="Predicted protein"/>
    <property type="match status" value="1"/>
</dbReference>
<keyword evidence="2" id="KW-1185">Reference proteome</keyword>
<sequence>MRVCNIRCCFFSSLVFFSLVYYYNDVVVDVLIFQEHHLVERYFVNTIGCRMLTMVPNERDVMLLWRGLRRDFCASELDLTSFSSCDNNYLRTEVDIEFIVPRFGVTNLESFECQYHAMQRKTDFDNRYLYSRQFPLLADGNNTIEPHADIIRAECFLNGTNIYNGVHFYVQPPDEWLRNTKGIPPLKLASDAGSLSVLILGLDSISQMHFHRSMGRTANFLLSLPHVVLKGFNRLGNNTFDSLMPLLSGLSGPDLKDLSLKFKSLDSCPFIWKVFQQAGYETALGEDNIDKSMFAKGFEDPPTDFYLRPALLEMWLKTRTDQVHGTHCNEKDSYAMVLREFLFKILPHHKAHRFFTFLWWTQGIDHVFNYGRKLDLPFLKMFNSIASSGLLKNTLLLVVSNHGLNKGRFYKTVQGKVEESLPLAMLCYPRWLEERYPQAISNLKTNNHRLVTAFDLHATLLDLPNLTSLEDEQLQKRSSVLEALEKKPPRGISLFLPIPENRDCALASIPTEYCLCQQHRNTSTADGYVLRAARLIIRNINKILHLHTPPCSSLSLDRVLSAEKWRRTADDHQSEFRVRLLATPGGGQFEGVVRYTGYKLAIDGSIKRVNDYGNDSHCIQNYLIEMYCFCH</sequence>
<gene>
    <name evidence="1" type="ORF">M5D96_009079</name>
</gene>
<dbReference type="SUPFAM" id="SSF53649">
    <property type="entry name" value="Alkaline phosphatase-like"/>
    <property type="match status" value="1"/>
</dbReference>
<dbReference type="AlphaFoldDB" id="A0A9P9YJS2"/>
<dbReference type="EMBL" id="JAMKOV010000009">
    <property type="protein sequence ID" value="KAI8038038.1"/>
    <property type="molecule type" value="Genomic_DNA"/>
</dbReference>
<dbReference type="CDD" id="cd16021">
    <property type="entry name" value="ALP_like"/>
    <property type="match status" value="1"/>
</dbReference>
<dbReference type="PANTHER" id="PTHR10974:SF1">
    <property type="entry name" value="FI08016P-RELATED"/>
    <property type="match status" value="1"/>
</dbReference>
<dbReference type="OrthoDB" id="413313at2759"/>
<comment type="caution">
    <text evidence="1">The sequence shown here is derived from an EMBL/GenBank/DDBJ whole genome shotgun (WGS) entry which is preliminary data.</text>
</comment>
<dbReference type="PANTHER" id="PTHR10974">
    <property type="entry name" value="FI08016P-RELATED"/>
    <property type="match status" value="1"/>
</dbReference>
<dbReference type="Pfam" id="PF02995">
    <property type="entry name" value="DUF229"/>
    <property type="match status" value="1"/>
</dbReference>
<evidence type="ECO:0000313" key="1">
    <source>
        <dbReference type="EMBL" id="KAI8038038.1"/>
    </source>
</evidence>
<dbReference type="InterPro" id="IPR004245">
    <property type="entry name" value="DUF229"/>
</dbReference>
<dbReference type="InterPro" id="IPR017850">
    <property type="entry name" value="Alkaline_phosphatase_core_sf"/>
</dbReference>
<dbReference type="Gene3D" id="3.40.720.10">
    <property type="entry name" value="Alkaline Phosphatase, subunit A"/>
    <property type="match status" value="1"/>
</dbReference>
<accession>A0A9P9YJS2</accession>
<dbReference type="Proteomes" id="UP001059596">
    <property type="component" value="Unassembled WGS sequence"/>
</dbReference>
<organism evidence="1 2">
    <name type="scientific">Drosophila gunungcola</name>
    <name type="common">fruit fly</name>
    <dbReference type="NCBI Taxonomy" id="103775"/>
    <lineage>
        <taxon>Eukaryota</taxon>
        <taxon>Metazoa</taxon>
        <taxon>Ecdysozoa</taxon>
        <taxon>Arthropoda</taxon>
        <taxon>Hexapoda</taxon>
        <taxon>Insecta</taxon>
        <taxon>Pterygota</taxon>
        <taxon>Neoptera</taxon>
        <taxon>Endopterygota</taxon>
        <taxon>Diptera</taxon>
        <taxon>Brachycera</taxon>
        <taxon>Muscomorpha</taxon>
        <taxon>Ephydroidea</taxon>
        <taxon>Drosophilidae</taxon>
        <taxon>Drosophila</taxon>
        <taxon>Sophophora</taxon>
    </lineage>
</organism>
<reference evidence="1" key="1">
    <citation type="journal article" date="2023" name="Genome Biol. Evol.">
        <title>Long-read-based Genome Assembly of Drosophila gunungcola Reveals Fewer Chemosensory Genes in Flower-breeding Species.</title>
        <authorList>
            <person name="Negi A."/>
            <person name="Liao B.Y."/>
            <person name="Yeh S.D."/>
        </authorList>
    </citation>
    <scope>NUCLEOTIDE SEQUENCE</scope>
    <source>
        <strain evidence="1">Sukarami</strain>
    </source>
</reference>